<dbReference type="InterPro" id="IPR011990">
    <property type="entry name" value="TPR-like_helical_dom_sf"/>
</dbReference>
<evidence type="ECO:0000256" key="5">
    <source>
        <dbReference type="ARBA" id="ARBA00023212"/>
    </source>
</evidence>
<name>A0AA85INC3_TRIRE</name>
<dbReference type="GO" id="GO:0005930">
    <property type="term" value="C:axoneme"/>
    <property type="evidence" value="ECO:0007669"/>
    <property type="project" value="UniProtKB-SubCell"/>
</dbReference>
<dbReference type="Proteomes" id="UP000050795">
    <property type="component" value="Unassembled WGS sequence"/>
</dbReference>
<keyword evidence="6" id="KW-0966">Cell projection</keyword>
<keyword evidence="2" id="KW-0963">Cytoplasm</keyword>
<feature type="repeat" description="TPR" evidence="9">
    <location>
        <begin position="82"/>
        <end position="115"/>
    </location>
</feature>
<dbReference type="SMART" id="SM00028">
    <property type="entry name" value="TPR"/>
    <property type="match status" value="3"/>
</dbReference>
<keyword evidence="4 9" id="KW-0802">TPR repeat</keyword>
<evidence type="ECO:0000256" key="6">
    <source>
        <dbReference type="ARBA" id="ARBA00023273"/>
    </source>
</evidence>
<dbReference type="InterPro" id="IPR040111">
    <property type="entry name" value="ODAD4"/>
</dbReference>
<dbReference type="InterPro" id="IPR019734">
    <property type="entry name" value="TPR_rpt"/>
</dbReference>
<evidence type="ECO:0000256" key="3">
    <source>
        <dbReference type="ARBA" id="ARBA00022737"/>
    </source>
</evidence>
<reference evidence="11" key="2">
    <citation type="submission" date="2023-11" db="UniProtKB">
        <authorList>
            <consortium name="WormBaseParasite"/>
        </authorList>
    </citation>
    <scope>IDENTIFICATION</scope>
</reference>
<dbReference type="WBParaSite" id="TREG1_100180.1">
    <property type="protein sequence ID" value="TREG1_100180.1"/>
    <property type="gene ID" value="TREG1_100180"/>
</dbReference>
<evidence type="ECO:0000256" key="9">
    <source>
        <dbReference type="PROSITE-ProRule" id="PRU00339"/>
    </source>
</evidence>
<evidence type="ECO:0000256" key="7">
    <source>
        <dbReference type="ARBA" id="ARBA00034139"/>
    </source>
</evidence>
<protein>
    <recommendedName>
        <fullName evidence="7">Outer dynein arm-docking complex subunit 4</fullName>
    </recommendedName>
    <alternativeName>
        <fullName evidence="8">Tetratricopeptide repeat protein 25</fullName>
    </alternativeName>
</protein>
<evidence type="ECO:0000256" key="2">
    <source>
        <dbReference type="ARBA" id="ARBA00022490"/>
    </source>
</evidence>
<evidence type="ECO:0000313" key="11">
    <source>
        <dbReference type="WBParaSite" id="TREG1_100180.1"/>
    </source>
</evidence>
<keyword evidence="5" id="KW-0206">Cytoskeleton</keyword>
<organism evidence="10 11">
    <name type="scientific">Trichobilharzia regenti</name>
    <name type="common">Nasal bird schistosome</name>
    <dbReference type="NCBI Taxonomy" id="157069"/>
    <lineage>
        <taxon>Eukaryota</taxon>
        <taxon>Metazoa</taxon>
        <taxon>Spiralia</taxon>
        <taxon>Lophotrochozoa</taxon>
        <taxon>Platyhelminthes</taxon>
        <taxon>Trematoda</taxon>
        <taxon>Digenea</taxon>
        <taxon>Strigeidida</taxon>
        <taxon>Schistosomatoidea</taxon>
        <taxon>Schistosomatidae</taxon>
        <taxon>Trichobilharzia</taxon>
    </lineage>
</organism>
<keyword evidence="10" id="KW-1185">Reference proteome</keyword>
<evidence type="ECO:0000256" key="4">
    <source>
        <dbReference type="ARBA" id="ARBA00022803"/>
    </source>
</evidence>
<dbReference type="SUPFAM" id="SSF48452">
    <property type="entry name" value="TPR-like"/>
    <property type="match status" value="1"/>
</dbReference>
<dbReference type="PANTHER" id="PTHR23040">
    <property type="match status" value="1"/>
</dbReference>
<keyword evidence="3" id="KW-0677">Repeat</keyword>
<reference evidence="10" key="1">
    <citation type="submission" date="2022-06" db="EMBL/GenBank/DDBJ databases">
        <authorList>
            <person name="Berger JAMES D."/>
            <person name="Berger JAMES D."/>
        </authorList>
    </citation>
    <scope>NUCLEOTIDE SEQUENCE [LARGE SCALE GENOMIC DNA]</scope>
</reference>
<sequence>MSDKSSELFVFNGIEAYWAIARTLQIRGEYKRALYYLQLALDEDNQHIKSYLLRAYCYMQLFELDKALSDVQTVLQFEKRNPHAILLLGEIYYLRGDFEEALTSFHQGRILRPTIEYFLTGVHKCEDAIKNSCTSGRLKLSPRLDLTEFYLKAFPPSKRDHRKTRVVRKIVKKDDDILTWPVPQPKIIRDKLMKQTYPHYSYLESLFKEEERRENQFENQQPEFFPDLLPILNRSYENKVSSVNCANYLNRHTDLWYKLNPHVRNSKNYL</sequence>
<dbReference type="AlphaFoldDB" id="A0AA85INC3"/>
<evidence type="ECO:0000313" key="10">
    <source>
        <dbReference type="Proteomes" id="UP000050795"/>
    </source>
</evidence>
<accession>A0AA85INC3</accession>
<proteinExistence type="predicted"/>
<dbReference type="PANTHER" id="PTHR23040:SF1">
    <property type="entry name" value="OUTER DYNEIN ARM-DOCKING COMPLEX SUBUNIT 4"/>
    <property type="match status" value="1"/>
</dbReference>
<evidence type="ECO:0000256" key="8">
    <source>
        <dbReference type="ARBA" id="ARBA00034143"/>
    </source>
</evidence>
<comment type="subcellular location">
    <subcellularLocation>
        <location evidence="1">Cytoplasm</location>
        <location evidence="1">Cytoskeleton</location>
        <location evidence="1">Cilium axoneme</location>
    </subcellularLocation>
</comment>
<dbReference type="Gene3D" id="1.25.40.10">
    <property type="entry name" value="Tetratricopeptide repeat domain"/>
    <property type="match status" value="1"/>
</dbReference>
<dbReference type="PROSITE" id="PS50005">
    <property type="entry name" value="TPR"/>
    <property type="match status" value="1"/>
</dbReference>
<evidence type="ECO:0000256" key="1">
    <source>
        <dbReference type="ARBA" id="ARBA00004430"/>
    </source>
</evidence>